<gene>
    <name evidence="11" type="ORF">FHX53_002553</name>
</gene>
<feature type="transmembrane region" description="Helical" evidence="9">
    <location>
        <begin position="123"/>
        <end position="144"/>
    </location>
</feature>
<evidence type="ECO:0000256" key="3">
    <source>
        <dbReference type="ARBA" id="ARBA00022448"/>
    </source>
</evidence>
<feature type="transmembrane region" description="Helical" evidence="9">
    <location>
        <begin position="150"/>
        <end position="173"/>
    </location>
</feature>
<evidence type="ECO:0000313" key="11">
    <source>
        <dbReference type="EMBL" id="MBA8848936.1"/>
    </source>
</evidence>
<keyword evidence="4 9" id="KW-1003">Cell membrane</keyword>
<keyword evidence="12" id="KW-1185">Reference proteome</keyword>
<dbReference type="Proteomes" id="UP000585905">
    <property type="component" value="Unassembled WGS sequence"/>
</dbReference>
<keyword evidence="6 9" id="KW-0812">Transmembrane</keyword>
<dbReference type="GO" id="GO:0140359">
    <property type="term" value="F:ABC-type transporter activity"/>
    <property type="evidence" value="ECO:0007669"/>
    <property type="project" value="InterPro"/>
</dbReference>
<evidence type="ECO:0000259" key="10">
    <source>
        <dbReference type="PROSITE" id="PS51012"/>
    </source>
</evidence>
<feature type="transmembrane region" description="Helical" evidence="9">
    <location>
        <begin position="180"/>
        <end position="199"/>
    </location>
</feature>
<comment type="subcellular location">
    <subcellularLocation>
        <location evidence="1">Cell inner membrane</location>
        <topology evidence="1">Multi-pass membrane protein</topology>
    </subcellularLocation>
    <subcellularLocation>
        <location evidence="9">Cell membrane</location>
        <topology evidence="9">Multi-pass membrane protein</topology>
    </subcellularLocation>
</comment>
<evidence type="ECO:0000256" key="1">
    <source>
        <dbReference type="ARBA" id="ARBA00004429"/>
    </source>
</evidence>
<keyword evidence="7 9" id="KW-1133">Transmembrane helix</keyword>
<reference evidence="11 12" key="1">
    <citation type="submission" date="2020-07" db="EMBL/GenBank/DDBJ databases">
        <title>Sequencing the genomes of 1000 actinobacteria strains.</title>
        <authorList>
            <person name="Klenk H.-P."/>
        </authorList>
    </citation>
    <scope>NUCLEOTIDE SEQUENCE [LARGE SCALE GENOMIC DNA]</scope>
    <source>
        <strain evidence="11 12">DSM 19663</strain>
    </source>
</reference>
<accession>A0A839ECK5</accession>
<feature type="transmembrane region" description="Helical" evidence="9">
    <location>
        <begin position="38"/>
        <end position="59"/>
    </location>
</feature>
<comment type="caution">
    <text evidence="11">The sequence shown here is derived from an EMBL/GenBank/DDBJ whole genome shotgun (WGS) entry which is preliminary data.</text>
</comment>
<dbReference type="GO" id="GO:0005886">
    <property type="term" value="C:plasma membrane"/>
    <property type="evidence" value="ECO:0007669"/>
    <property type="project" value="UniProtKB-SubCell"/>
</dbReference>
<dbReference type="PROSITE" id="PS51012">
    <property type="entry name" value="ABC_TM2"/>
    <property type="match status" value="1"/>
</dbReference>
<dbReference type="GO" id="GO:0015920">
    <property type="term" value="P:lipopolysaccharide transport"/>
    <property type="evidence" value="ECO:0007669"/>
    <property type="project" value="TreeGrafter"/>
</dbReference>
<evidence type="ECO:0000256" key="2">
    <source>
        <dbReference type="ARBA" id="ARBA00007783"/>
    </source>
</evidence>
<proteinExistence type="inferred from homology"/>
<evidence type="ECO:0000256" key="7">
    <source>
        <dbReference type="ARBA" id="ARBA00022989"/>
    </source>
</evidence>
<evidence type="ECO:0000256" key="9">
    <source>
        <dbReference type="RuleBase" id="RU361157"/>
    </source>
</evidence>
<comment type="similarity">
    <text evidence="2 9">Belongs to the ABC-2 integral membrane protein family.</text>
</comment>
<keyword evidence="8 9" id="KW-0472">Membrane</keyword>
<evidence type="ECO:0000256" key="5">
    <source>
        <dbReference type="ARBA" id="ARBA00022519"/>
    </source>
</evidence>
<dbReference type="Pfam" id="PF01061">
    <property type="entry name" value="ABC2_membrane"/>
    <property type="match status" value="1"/>
</dbReference>
<dbReference type="PANTHER" id="PTHR30413:SF8">
    <property type="entry name" value="TRANSPORT PERMEASE PROTEIN"/>
    <property type="match status" value="1"/>
</dbReference>
<dbReference type="EMBL" id="JACGWX010000009">
    <property type="protein sequence ID" value="MBA8848936.1"/>
    <property type="molecule type" value="Genomic_DNA"/>
</dbReference>
<evidence type="ECO:0000256" key="8">
    <source>
        <dbReference type="ARBA" id="ARBA00023136"/>
    </source>
</evidence>
<evidence type="ECO:0000256" key="6">
    <source>
        <dbReference type="ARBA" id="ARBA00022692"/>
    </source>
</evidence>
<keyword evidence="5" id="KW-0997">Cell inner membrane</keyword>
<sequence>MIQYFKDLLAARELLANLTLREVRGQYKRTIFGRLWSLLNPLATMLVYTIVFAFILRIQPDAGDPSGVDVFAVWLLCGLLPWAFFASVVQTGMGSIIANAGLVQKVYFPRIVLPLSLTGSIGINWLFEMAVLGVVLLFVGSFFLPWVPLVLVMMVLLAVYATGVALVLAIANVYFRDTQYLMGIVMQIWFYLTPVIYPVSLLKEPSESVGGLLGTPITVLDVYRLNPMERYVEIMRNLLYDNRWPAVEDMGYFVAIAFLSLAIGVVVFRRFENRMAELI</sequence>
<dbReference type="AlphaFoldDB" id="A0A839ECK5"/>
<feature type="domain" description="ABC transmembrane type-2" evidence="10">
    <location>
        <begin position="32"/>
        <end position="271"/>
    </location>
</feature>
<feature type="transmembrane region" description="Helical" evidence="9">
    <location>
        <begin position="71"/>
        <end position="102"/>
    </location>
</feature>
<feature type="transmembrane region" description="Helical" evidence="9">
    <location>
        <begin position="250"/>
        <end position="268"/>
    </location>
</feature>
<dbReference type="RefSeq" id="WP_343051017.1">
    <property type="nucleotide sequence ID" value="NZ_BAAAOV010000004.1"/>
</dbReference>
<dbReference type="InterPro" id="IPR013525">
    <property type="entry name" value="ABC2_TM"/>
</dbReference>
<dbReference type="InterPro" id="IPR047817">
    <property type="entry name" value="ABC2_TM_bact-type"/>
</dbReference>
<organism evidence="11 12">
    <name type="scientific">Microcella alkalica</name>
    <dbReference type="NCBI Taxonomy" id="355930"/>
    <lineage>
        <taxon>Bacteria</taxon>
        <taxon>Bacillati</taxon>
        <taxon>Actinomycetota</taxon>
        <taxon>Actinomycetes</taxon>
        <taxon>Micrococcales</taxon>
        <taxon>Microbacteriaceae</taxon>
        <taxon>Microcella</taxon>
    </lineage>
</organism>
<evidence type="ECO:0000256" key="4">
    <source>
        <dbReference type="ARBA" id="ARBA00022475"/>
    </source>
</evidence>
<keyword evidence="3 9" id="KW-0813">Transport</keyword>
<evidence type="ECO:0000313" key="12">
    <source>
        <dbReference type="Proteomes" id="UP000585905"/>
    </source>
</evidence>
<protein>
    <recommendedName>
        <fullName evidence="9">Transport permease protein</fullName>
    </recommendedName>
</protein>
<name>A0A839ECK5_9MICO</name>
<dbReference type="PANTHER" id="PTHR30413">
    <property type="entry name" value="INNER MEMBRANE TRANSPORT PERMEASE"/>
    <property type="match status" value="1"/>
</dbReference>